<gene>
    <name evidence="1" type="ORF">F4821DRAFT_276824</name>
</gene>
<dbReference type="EMBL" id="MU394281">
    <property type="protein sequence ID" value="KAI6093259.1"/>
    <property type="molecule type" value="Genomic_DNA"/>
</dbReference>
<proteinExistence type="predicted"/>
<evidence type="ECO:0000313" key="1">
    <source>
        <dbReference type="EMBL" id="KAI6093259.1"/>
    </source>
</evidence>
<keyword evidence="2" id="KW-1185">Reference proteome</keyword>
<dbReference type="Proteomes" id="UP001497680">
    <property type="component" value="Unassembled WGS sequence"/>
</dbReference>
<comment type="caution">
    <text evidence="1">The sequence shown here is derived from an EMBL/GenBank/DDBJ whole genome shotgun (WGS) entry which is preliminary data.</text>
</comment>
<accession>A0ACC0DKE2</accession>
<sequence>MMTPSTGASRQRSCNACVRSKRRCDKRTPTCSNCTKKCYRCVYGGRPQMHSSATTNSADVPLITDSLGGSTSTPDDSFMLDDGGSPAAFDIDFGLLSPNTMLQIDSNFDSLLNSTFENTFGLNVASSTSASKTLTLQAYAKMLPMCEAYAPWQLSDPSSSAAYAMSVFKNFHVAFSRDNSTIYMHRSLYVSDTPRWIIQAFSVCVLYTNQTPATRGYVLRALYEQVRSLVETASGTALTPRDKLARVHAMIVYQTIRMFDGDITLNQQAEDDLSLLDAWTNELGKIKDNLDDLAEKDVTEIRSKPPESWERWVFAESARRTFFISAALKAFWELLKGRRSTTDIGAWRYVHRWTLSKYLWDATDPVEFFKAWKEKPIWIISSFYLEEFLRAGTKDDVDDFGLVLLTLCFGVNEMKSFCYETSQRISA</sequence>
<evidence type="ECO:0000313" key="2">
    <source>
        <dbReference type="Proteomes" id="UP001497680"/>
    </source>
</evidence>
<name>A0ACC0DKE2_9PEZI</name>
<protein>
    <submittedName>
        <fullName evidence="1">Uncharacterized protein</fullName>
    </submittedName>
</protein>
<reference evidence="1 2" key="1">
    <citation type="journal article" date="2022" name="New Phytol.">
        <title>Ecological generalism drives hyperdiversity of secondary metabolite gene clusters in xylarialean endophytes.</title>
        <authorList>
            <person name="Franco M.E.E."/>
            <person name="Wisecaver J.H."/>
            <person name="Arnold A.E."/>
            <person name="Ju Y.M."/>
            <person name="Slot J.C."/>
            <person name="Ahrendt S."/>
            <person name="Moore L.P."/>
            <person name="Eastman K.E."/>
            <person name="Scott K."/>
            <person name="Konkel Z."/>
            <person name="Mondo S.J."/>
            <person name="Kuo A."/>
            <person name="Hayes R.D."/>
            <person name="Haridas S."/>
            <person name="Andreopoulos B."/>
            <person name="Riley R."/>
            <person name="LaButti K."/>
            <person name="Pangilinan J."/>
            <person name="Lipzen A."/>
            <person name="Amirebrahimi M."/>
            <person name="Yan J."/>
            <person name="Adam C."/>
            <person name="Keymanesh K."/>
            <person name="Ng V."/>
            <person name="Louie K."/>
            <person name="Northen T."/>
            <person name="Drula E."/>
            <person name="Henrissat B."/>
            <person name="Hsieh H.M."/>
            <person name="Youens-Clark K."/>
            <person name="Lutzoni F."/>
            <person name="Miadlikowska J."/>
            <person name="Eastwood D.C."/>
            <person name="Hamelin R.C."/>
            <person name="Grigoriev I.V."/>
            <person name="U'Ren J.M."/>
        </authorList>
    </citation>
    <scope>NUCLEOTIDE SEQUENCE [LARGE SCALE GENOMIC DNA]</scope>
    <source>
        <strain evidence="1 2">ER1909</strain>
    </source>
</reference>
<organism evidence="1 2">
    <name type="scientific">Hypoxylon rubiginosum</name>
    <dbReference type="NCBI Taxonomy" id="110542"/>
    <lineage>
        <taxon>Eukaryota</taxon>
        <taxon>Fungi</taxon>
        <taxon>Dikarya</taxon>
        <taxon>Ascomycota</taxon>
        <taxon>Pezizomycotina</taxon>
        <taxon>Sordariomycetes</taxon>
        <taxon>Xylariomycetidae</taxon>
        <taxon>Xylariales</taxon>
        <taxon>Hypoxylaceae</taxon>
        <taxon>Hypoxylon</taxon>
    </lineage>
</organism>